<dbReference type="InterPro" id="IPR024072">
    <property type="entry name" value="DHFR-like_dom_sf"/>
</dbReference>
<dbReference type="AlphaFoldDB" id="A0A7W7CBZ7"/>
<dbReference type="InterPro" id="IPR002734">
    <property type="entry name" value="RibDG_C"/>
</dbReference>
<reference evidence="2 3" key="1">
    <citation type="submission" date="2020-08" db="EMBL/GenBank/DDBJ databases">
        <title>Sequencing the genomes of 1000 actinobacteria strains.</title>
        <authorList>
            <person name="Klenk H.-P."/>
        </authorList>
    </citation>
    <scope>NUCLEOTIDE SEQUENCE [LARGE SCALE GENOMIC DNA]</scope>
    <source>
        <strain evidence="2 3">DSM 44230</strain>
    </source>
</reference>
<proteinExistence type="predicted"/>
<dbReference type="Pfam" id="PF01872">
    <property type="entry name" value="RibD_C"/>
    <property type="match status" value="1"/>
</dbReference>
<evidence type="ECO:0000313" key="3">
    <source>
        <dbReference type="Proteomes" id="UP000533598"/>
    </source>
</evidence>
<keyword evidence="3" id="KW-1185">Reference proteome</keyword>
<name>A0A7W7CBZ7_9PSEU</name>
<dbReference type="Gene3D" id="3.40.430.10">
    <property type="entry name" value="Dihydrofolate Reductase, subunit A"/>
    <property type="match status" value="1"/>
</dbReference>
<evidence type="ECO:0000259" key="1">
    <source>
        <dbReference type="Pfam" id="PF01872"/>
    </source>
</evidence>
<comment type="caution">
    <text evidence="2">The sequence shown here is derived from an EMBL/GenBank/DDBJ whole genome shotgun (WGS) entry which is preliminary data.</text>
</comment>
<dbReference type="RefSeq" id="WP_185004162.1">
    <property type="nucleotide sequence ID" value="NZ_BAAAUI010000004.1"/>
</dbReference>
<dbReference type="Proteomes" id="UP000533598">
    <property type="component" value="Unassembled WGS sequence"/>
</dbReference>
<dbReference type="SUPFAM" id="SSF53597">
    <property type="entry name" value="Dihydrofolate reductase-like"/>
    <property type="match status" value="1"/>
</dbReference>
<dbReference type="GO" id="GO:0009231">
    <property type="term" value="P:riboflavin biosynthetic process"/>
    <property type="evidence" value="ECO:0007669"/>
    <property type="project" value="InterPro"/>
</dbReference>
<protein>
    <submittedName>
        <fullName evidence="2">Dihydrofolate reductase</fullName>
    </submittedName>
</protein>
<dbReference type="GO" id="GO:0008703">
    <property type="term" value="F:5-amino-6-(5-phosphoribosylamino)uracil reductase activity"/>
    <property type="evidence" value="ECO:0007669"/>
    <property type="project" value="InterPro"/>
</dbReference>
<feature type="domain" description="Bacterial bifunctional deaminase-reductase C-terminal" evidence="1">
    <location>
        <begin position="3"/>
        <end position="167"/>
    </location>
</feature>
<dbReference type="EMBL" id="JACHMH010000001">
    <property type="protein sequence ID" value="MBB4678314.1"/>
    <property type="molecule type" value="Genomic_DNA"/>
</dbReference>
<evidence type="ECO:0000313" key="2">
    <source>
        <dbReference type="EMBL" id="MBB4678314.1"/>
    </source>
</evidence>
<sequence length="198" mass="21102">MAKVILGASMSLDGYVSGPEESGFDKLFQWYENGDVTIETRHPTLTFKLTETSAAHFRSMLDNTGALLVGRRLFDITDGWGGEHPLGVRTVVLTHKVPDGWEQDGEHFVFVTEGIEAAVAKAREIAGEKLVGVSAGITGGQALDAGLVDEVWIDLVPVVLGAGVPFFASLAGAPVSLEGPISTEQGNAVTHLKYRVVR</sequence>
<organism evidence="2 3">
    <name type="scientific">Crossiella cryophila</name>
    <dbReference type="NCBI Taxonomy" id="43355"/>
    <lineage>
        <taxon>Bacteria</taxon>
        <taxon>Bacillati</taxon>
        <taxon>Actinomycetota</taxon>
        <taxon>Actinomycetes</taxon>
        <taxon>Pseudonocardiales</taxon>
        <taxon>Pseudonocardiaceae</taxon>
        <taxon>Crossiella</taxon>
    </lineage>
</organism>
<accession>A0A7W7CBZ7</accession>
<gene>
    <name evidence="2" type="ORF">HNR67_004432</name>
</gene>